<proteinExistence type="predicted"/>
<dbReference type="Proteomes" id="UP001324115">
    <property type="component" value="Unassembled WGS sequence"/>
</dbReference>
<feature type="transmembrane region" description="Helical" evidence="1">
    <location>
        <begin position="51"/>
        <end position="70"/>
    </location>
</feature>
<sequence>MFFFLSVFHSRQQLGSSTKVHTALGFLILTLLALLQVKYQNSGNPFQTHGAIMSSFIVLVIGYALTLAGISKLTLNTSYLHIGRRICIILGTSASGLLVEILLPPWGILILAISALMFAQLLCVSHQQILQCFGQIFQSINQSISEAVKTLCGWVQNGFQSLQQAASKAFNCSSMLTATANSIENQVENVATSG</sequence>
<gene>
    <name evidence="2" type="ORF">RGQ29_022593</name>
</gene>
<accession>A0AAN7F2I9</accession>
<organism evidence="2 3">
    <name type="scientific">Quercus rubra</name>
    <name type="common">Northern red oak</name>
    <name type="synonym">Quercus borealis</name>
    <dbReference type="NCBI Taxonomy" id="3512"/>
    <lineage>
        <taxon>Eukaryota</taxon>
        <taxon>Viridiplantae</taxon>
        <taxon>Streptophyta</taxon>
        <taxon>Embryophyta</taxon>
        <taxon>Tracheophyta</taxon>
        <taxon>Spermatophyta</taxon>
        <taxon>Magnoliopsida</taxon>
        <taxon>eudicotyledons</taxon>
        <taxon>Gunneridae</taxon>
        <taxon>Pentapetalae</taxon>
        <taxon>rosids</taxon>
        <taxon>fabids</taxon>
        <taxon>Fagales</taxon>
        <taxon>Fagaceae</taxon>
        <taxon>Quercus</taxon>
    </lineage>
</organism>
<keyword evidence="3" id="KW-1185">Reference proteome</keyword>
<dbReference type="AlphaFoldDB" id="A0AAN7F2I9"/>
<keyword evidence="1" id="KW-0812">Transmembrane</keyword>
<name>A0AAN7F2I9_QUERU</name>
<evidence type="ECO:0000313" key="2">
    <source>
        <dbReference type="EMBL" id="KAK4584977.1"/>
    </source>
</evidence>
<comment type="caution">
    <text evidence="2">The sequence shown here is derived from an EMBL/GenBank/DDBJ whole genome shotgun (WGS) entry which is preliminary data.</text>
</comment>
<dbReference type="InterPro" id="IPR053258">
    <property type="entry name" value="Ca-permeable_cation_channel"/>
</dbReference>
<reference evidence="2 3" key="1">
    <citation type="journal article" date="2023" name="G3 (Bethesda)">
        <title>A haplotype-resolved chromosome-scale genome for Quercus rubra L. provides insights into the genetics of adaptive traits for red oak species.</title>
        <authorList>
            <person name="Kapoor B."/>
            <person name="Jenkins J."/>
            <person name="Schmutz J."/>
            <person name="Zhebentyayeva T."/>
            <person name="Kuelheim C."/>
            <person name="Coggeshall M."/>
            <person name="Heim C."/>
            <person name="Lasky J.R."/>
            <person name="Leites L."/>
            <person name="Islam-Faridi N."/>
            <person name="Romero-Severson J."/>
            <person name="DeLeo V.L."/>
            <person name="Lucas S.M."/>
            <person name="Lazic D."/>
            <person name="Gailing O."/>
            <person name="Carlson J."/>
            <person name="Staton M."/>
        </authorList>
    </citation>
    <scope>NUCLEOTIDE SEQUENCE [LARGE SCALE GENOMIC DNA]</scope>
    <source>
        <strain evidence="2">Pseudo-F2</strain>
    </source>
</reference>
<feature type="transmembrane region" description="Helical" evidence="1">
    <location>
        <begin position="82"/>
        <end position="99"/>
    </location>
</feature>
<evidence type="ECO:0000256" key="1">
    <source>
        <dbReference type="SAM" id="Phobius"/>
    </source>
</evidence>
<feature type="transmembrane region" description="Helical" evidence="1">
    <location>
        <begin position="20"/>
        <end position="39"/>
    </location>
</feature>
<evidence type="ECO:0000313" key="3">
    <source>
        <dbReference type="Proteomes" id="UP001324115"/>
    </source>
</evidence>
<keyword evidence="1" id="KW-0472">Membrane</keyword>
<dbReference type="EMBL" id="JAXUIC010000006">
    <property type="protein sequence ID" value="KAK4584977.1"/>
    <property type="molecule type" value="Genomic_DNA"/>
</dbReference>
<protein>
    <submittedName>
        <fullName evidence="2">Uncharacterized protein</fullName>
    </submittedName>
</protein>
<dbReference type="PANTHER" id="PTHR34115">
    <property type="entry name" value="PROTEIN, PUTATIVE-RELATED"/>
    <property type="match status" value="1"/>
</dbReference>
<keyword evidence="1" id="KW-1133">Transmembrane helix</keyword>
<dbReference type="PANTHER" id="PTHR34115:SF17">
    <property type="entry name" value="PROTEIN, PUTATIVE-RELATED"/>
    <property type="match status" value="1"/>
</dbReference>